<name>A0A4Q1CLA6_9BACT</name>
<evidence type="ECO:0000259" key="1">
    <source>
        <dbReference type="PROSITE" id="PS50835"/>
    </source>
</evidence>
<dbReference type="PROSITE" id="PS50835">
    <property type="entry name" value="IG_LIKE"/>
    <property type="match status" value="1"/>
</dbReference>
<accession>A0A4Q1CLA6</accession>
<dbReference type="AlphaFoldDB" id="A0A4Q1CLA6"/>
<dbReference type="EMBL" id="SDHW01000001">
    <property type="protein sequence ID" value="RXK61773.1"/>
    <property type="molecule type" value="Genomic_DNA"/>
</dbReference>
<feature type="domain" description="Ig-like" evidence="1">
    <location>
        <begin position="122"/>
        <end position="211"/>
    </location>
</feature>
<organism evidence="2 3">
    <name type="scientific">Lacibacter luteus</name>
    <dbReference type="NCBI Taxonomy" id="2508719"/>
    <lineage>
        <taxon>Bacteria</taxon>
        <taxon>Pseudomonadati</taxon>
        <taxon>Bacteroidota</taxon>
        <taxon>Chitinophagia</taxon>
        <taxon>Chitinophagales</taxon>
        <taxon>Chitinophagaceae</taxon>
        <taxon>Lacibacter</taxon>
    </lineage>
</organism>
<dbReference type="InterPro" id="IPR013783">
    <property type="entry name" value="Ig-like_fold"/>
</dbReference>
<comment type="caution">
    <text evidence="2">The sequence shown here is derived from an EMBL/GenBank/DDBJ whole genome shotgun (WGS) entry which is preliminary data.</text>
</comment>
<dbReference type="RefSeq" id="WP_129129145.1">
    <property type="nucleotide sequence ID" value="NZ_SDHW01000001.1"/>
</dbReference>
<dbReference type="InterPro" id="IPR007110">
    <property type="entry name" value="Ig-like_dom"/>
</dbReference>
<dbReference type="InterPro" id="IPR025667">
    <property type="entry name" value="SprB_repeat"/>
</dbReference>
<gene>
    <name evidence="2" type="ORF">ESA94_01815</name>
</gene>
<dbReference type="SUPFAM" id="SSF48726">
    <property type="entry name" value="Immunoglobulin"/>
    <property type="match status" value="1"/>
</dbReference>
<sequence length="650" mass="68435">MFAVGTTTAFDGFGIVNSGGTSVYDYLIVQYRIDGGAWTDLIRFFPSINNAGNGTLAVETTGDSVAQGEGTGLTTTAAEFTANIIGTGTTLELQVKLHSNSAAEETLIDNFRLFETPACANPTITSQPSNASVCNGNNTSFAVTATGATGYQWQVNSGSGFSNISNGGVYSTATTSSLTITGVTSGMNGYTYRCVTTNSTCSTTSNAATLTASTPSLTAASQTNLACFGGATGSATVNTATGGIAAYAYNWTPGNPTGDGTVTVTGLTAGTWTCTVTDNIGCTAERSFTITQPALTPGSGSYSLPTTNQAITQPVNNYNYSNGTCELMTAVVASGASPVSGEVANKVWIESSVPTHASIPFVQRHYEITPTTNAGTATGTVTLFFTQTEFDNFNAHPNSGMKLPTGPADNLGKSNLRIGKYSGVSGNGTGLPASYSSSAIVIDPDDANIIWNATASAWEVTFTVNGFSGFVVQTVSATLPVTFRSFAVSQKGENVLLNWVTEMEQNGHTFQVQHSFNSMNWTTLSTVAAAGNSNTVKNYVYLHRNASAGINYYRIVQQDLDGKTFYSEVKTIRIEAQTAAIHIVTTPVQNGQVQLTVTGNAQTIRLYNMQGYLLLTRYLEPGTHRLNVSHLAKAMYWLKGEQNTEKLIIQ</sequence>
<dbReference type="Pfam" id="PF13573">
    <property type="entry name" value="SprB"/>
    <property type="match status" value="1"/>
</dbReference>
<keyword evidence="3" id="KW-1185">Reference proteome</keyword>
<dbReference type="InterPro" id="IPR036179">
    <property type="entry name" value="Ig-like_dom_sf"/>
</dbReference>
<evidence type="ECO:0000313" key="3">
    <source>
        <dbReference type="Proteomes" id="UP000290204"/>
    </source>
</evidence>
<reference evidence="2 3" key="1">
    <citation type="submission" date="2019-01" db="EMBL/GenBank/DDBJ databases">
        <title>Lacibacter sp. strain TTM-7.</title>
        <authorList>
            <person name="Chen W.-M."/>
        </authorList>
    </citation>
    <scope>NUCLEOTIDE SEQUENCE [LARGE SCALE GENOMIC DNA]</scope>
    <source>
        <strain evidence="2 3">TTM-7</strain>
    </source>
</reference>
<protein>
    <recommendedName>
        <fullName evidence="1">Ig-like domain-containing protein</fullName>
    </recommendedName>
</protein>
<dbReference type="Proteomes" id="UP000290204">
    <property type="component" value="Unassembled WGS sequence"/>
</dbReference>
<dbReference type="OrthoDB" id="903882at2"/>
<dbReference type="Gene3D" id="2.60.40.740">
    <property type="match status" value="1"/>
</dbReference>
<dbReference type="Gene3D" id="2.60.40.10">
    <property type="entry name" value="Immunoglobulins"/>
    <property type="match status" value="1"/>
</dbReference>
<evidence type="ECO:0000313" key="2">
    <source>
        <dbReference type="EMBL" id="RXK61773.1"/>
    </source>
</evidence>
<proteinExistence type="predicted"/>